<accession>X1R5N3</accession>
<name>X1R5N3_9ZZZZ</name>
<dbReference type="InterPro" id="IPR023214">
    <property type="entry name" value="HAD_sf"/>
</dbReference>
<proteinExistence type="predicted"/>
<sequence length="174" mass="20194">NYIAELGSELIYNLGEEVYTTFDRQKMKYDLTYKGKDLIKIIELFKKNFPGKIESKMKWSRYRSHSILFFGEINLDLANKLLKKEGYGELVLVDNGLSSLVEPDLDIKRLHIYNLTPSGVNKSKGIKLDKEIRNFNTENCIALGDSLEDLKMADEVKYFFLMRNALEHKEMILG</sequence>
<feature type="non-terminal residue" evidence="1">
    <location>
        <position position="174"/>
    </location>
</feature>
<dbReference type="InterPro" id="IPR036412">
    <property type="entry name" value="HAD-like_sf"/>
</dbReference>
<dbReference type="EMBL" id="BARV01040111">
    <property type="protein sequence ID" value="GAI50924.1"/>
    <property type="molecule type" value="Genomic_DNA"/>
</dbReference>
<protein>
    <submittedName>
        <fullName evidence="1">Uncharacterized protein</fullName>
    </submittedName>
</protein>
<comment type="caution">
    <text evidence="1">The sequence shown here is derived from an EMBL/GenBank/DDBJ whole genome shotgun (WGS) entry which is preliminary data.</text>
</comment>
<reference evidence="1" key="1">
    <citation type="journal article" date="2014" name="Front. Microbiol.">
        <title>High frequency of phylogenetically diverse reductive dehalogenase-homologous genes in deep subseafloor sedimentary metagenomes.</title>
        <authorList>
            <person name="Kawai M."/>
            <person name="Futagami T."/>
            <person name="Toyoda A."/>
            <person name="Takaki Y."/>
            <person name="Nishi S."/>
            <person name="Hori S."/>
            <person name="Arai W."/>
            <person name="Tsubouchi T."/>
            <person name="Morono Y."/>
            <person name="Uchiyama I."/>
            <person name="Ito T."/>
            <person name="Fujiyama A."/>
            <person name="Inagaki F."/>
            <person name="Takami H."/>
        </authorList>
    </citation>
    <scope>NUCLEOTIDE SEQUENCE</scope>
    <source>
        <strain evidence="1">Expedition CK06-06</strain>
    </source>
</reference>
<dbReference type="Pfam" id="PF08282">
    <property type="entry name" value="Hydrolase_3"/>
    <property type="match status" value="1"/>
</dbReference>
<organism evidence="1">
    <name type="scientific">marine sediment metagenome</name>
    <dbReference type="NCBI Taxonomy" id="412755"/>
    <lineage>
        <taxon>unclassified sequences</taxon>
        <taxon>metagenomes</taxon>
        <taxon>ecological metagenomes</taxon>
    </lineage>
</organism>
<gene>
    <name evidence="1" type="ORF">S06H3_61241</name>
</gene>
<dbReference type="Gene3D" id="3.40.50.1000">
    <property type="entry name" value="HAD superfamily/HAD-like"/>
    <property type="match status" value="1"/>
</dbReference>
<dbReference type="SUPFAM" id="SSF56784">
    <property type="entry name" value="HAD-like"/>
    <property type="match status" value="1"/>
</dbReference>
<evidence type="ECO:0000313" key="1">
    <source>
        <dbReference type="EMBL" id="GAI50924.1"/>
    </source>
</evidence>
<feature type="non-terminal residue" evidence="1">
    <location>
        <position position="1"/>
    </location>
</feature>
<dbReference type="AlphaFoldDB" id="X1R5N3"/>
<dbReference type="Gene3D" id="3.90.1070.10">
    <property type="match status" value="1"/>
</dbReference>